<dbReference type="GeneID" id="91429550"/>
<reference evidence="2 3" key="1">
    <citation type="submission" date="2015-10" db="EMBL/GenBank/DDBJ databases">
        <title>Draft genome sequence of Streptomyces longwoodensis DSM 41677, type strain for the species Streptomyces longwoodensis.</title>
        <authorList>
            <person name="Ruckert C."/>
            <person name="Winkler A."/>
            <person name="Kalinowski J."/>
            <person name="Kampfer P."/>
            <person name="Glaeser S."/>
        </authorList>
    </citation>
    <scope>NUCLEOTIDE SEQUENCE [LARGE SCALE GENOMIC DNA]</scope>
    <source>
        <strain evidence="2 3">DSM 41677</strain>
    </source>
</reference>
<feature type="chain" id="PRO_5007104084" description="Secreted protein" evidence="1">
    <location>
        <begin position="24"/>
        <end position="69"/>
    </location>
</feature>
<protein>
    <recommendedName>
        <fullName evidence="4">Secreted protein</fullName>
    </recommendedName>
</protein>
<accession>A0A101QPD7</accession>
<evidence type="ECO:0000313" key="3">
    <source>
        <dbReference type="Proteomes" id="UP000053271"/>
    </source>
</evidence>
<comment type="caution">
    <text evidence="2">The sequence shown here is derived from an EMBL/GenBank/DDBJ whole genome shotgun (WGS) entry which is preliminary data.</text>
</comment>
<keyword evidence="3" id="KW-1185">Reference proteome</keyword>
<evidence type="ECO:0000313" key="2">
    <source>
        <dbReference type="EMBL" id="KUN33426.1"/>
    </source>
</evidence>
<evidence type="ECO:0008006" key="4">
    <source>
        <dbReference type="Google" id="ProtNLM"/>
    </source>
</evidence>
<feature type="signal peptide" evidence="1">
    <location>
        <begin position="1"/>
        <end position="23"/>
    </location>
</feature>
<dbReference type="Proteomes" id="UP000053271">
    <property type="component" value="Unassembled WGS sequence"/>
</dbReference>
<organism evidence="2 3">
    <name type="scientific">Streptomyces longwoodensis</name>
    <dbReference type="NCBI Taxonomy" id="68231"/>
    <lineage>
        <taxon>Bacteria</taxon>
        <taxon>Bacillati</taxon>
        <taxon>Actinomycetota</taxon>
        <taxon>Actinomycetes</taxon>
        <taxon>Kitasatosporales</taxon>
        <taxon>Streptomycetaceae</taxon>
        <taxon>Streptomyces</taxon>
    </lineage>
</organism>
<dbReference type="AlphaFoldDB" id="A0A101QPD7"/>
<dbReference type="RefSeq" id="WP_067241469.1">
    <property type="nucleotide sequence ID" value="NZ_KQ948565.1"/>
</dbReference>
<name>A0A101QPD7_9ACTN</name>
<dbReference type="EMBL" id="LMWS01000053">
    <property type="protein sequence ID" value="KUN33426.1"/>
    <property type="molecule type" value="Genomic_DNA"/>
</dbReference>
<evidence type="ECO:0000256" key="1">
    <source>
        <dbReference type="SAM" id="SignalP"/>
    </source>
</evidence>
<keyword evidence="1" id="KW-0732">Signal</keyword>
<proteinExistence type="predicted"/>
<sequence>MIKKIAGLSVVAAALLAAPAAQAAPLPHPSAGAPGAPGAPFLNNLLGALEIGHPATSPQSLLPAGLLGR</sequence>
<gene>
    <name evidence="2" type="ORF">AQJ30_33775</name>
</gene>